<keyword evidence="1" id="KW-0812">Transmembrane</keyword>
<dbReference type="Proteomes" id="UP000651977">
    <property type="component" value="Unassembled WGS sequence"/>
</dbReference>
<evidence type="ECO:0000256" key="1">
    <source>
        <dbReference type="SAM" id="Phobius"/>
    </source>
</evidence>
<accession>A0ABQ1I6Z4</accession>
<keyword evidence="1" id="KW-0472">Membrane</keyword>
<gene>
    <name evidence="2" type="ORF">GCM10007414_35870</name>
</gene>
<reference evidence="3" key="1">
    <citation type="journal article" date="2019" name="Int. J. Syst. Evol. Microbiol.">
        <title>The Global Catalogue of Microorganisms (GCM) 10K type strain sequencing project: providing services to taxonomists for standard genome sequencing and annotation.</title>
        <authorList>
            <consortium name="The Broad Institute Genomics Platform"/>
            <consortium name="The Broad Institute Genome Sequencing Center for Infectious Disease"/>
            <person name="Wu L."/>
            <person name="Ma J."/>
        </authorList>
    </citation>
    <scope>NUCLEOTIDE SEQUENCE [LARGE SCALE GENOMIC DNA]</scope>
    <source>
        <strain evidence="3">CGMCC 1.10131</strain>
    </source>
</reference>
<evidence type="ECO:0000313" key="3">
    <source>
        <dbReference type="Proteomes" id="UP000651977"/>
    </source>
</evidence>
<dbReference type="EMBL" id="BMDY01000029">
    <property type="protein sequence ID" value="GGB19286.1"/>
    <property type="molecule type" value="Genomic_DNA"/>
</dbReference>
<keyword evidence="1" id="KW-1133">Transmembrane helix</keyword>
<organism evidence="2 3">
    <name type="scientific">Agarivorans gilvus</name>
    <dbReference type="NCBI Taxonomy" id="680279"/>
    <lineage>
        <taxon>Bacteria</taxon>
        <taxon>Pseudomonadati</taxon>
        <taxon>Pseudomonadota</taxon>
        <taxon>Gammaproteobacteria</taxon>
        <taxon>Alteromonadales</taxon>
        <taxon>Alteromonadaceae</taxon>
        <taxon>Agarivorans</taxon>
    </lineage>
</organism>
<comment type="caution">
    <text evidence="2">The sequence shown here is derived from an EMBL/GenBank/DDBJ whole genome shotgun (WGS) entry which is preliminary data.</text>
</comment>
<evidence type="ECO:0000313" key="2">
    <source>
        <dbReference type="EMBL" id="GGB19286.1"/>
    </source>
</evidence>
<protein>
    <submittedName>
        <fullName evidence="2">Uncharacterized protein</fullName>
    </submittedName>
</protein>
<feature type="transmembrane region" description="Helical" evidence="1">
    <location>
        <begin position="28"/>
        <end position="48"/>
    </location>
</feature>
<keyword evidence="3" id="KW-1185">Reference proteome</keyword>
<name>A0ABQ1I6Z4_9ALTE</name>
<sequence>MIISLWSKGIYQNEKRFGHKYCWLETPYSFEITLISLTLLRFIAGFMLGKALDARLFSVAGVR</sequence>
<proteinExistence type="predicted"/>